<comment type="caution">
    <text evidence="1">The sequence shown here is derived from an EMBL/GenBank/DDBJ whole genome shotgun (WGS) entry which is preliminary data.</text>
</comment>
<proteinExistence type="predicted"/>
<name>A0A0F9P119_9ZZZZ</name>
<accession>A0A0F9P119</accession>
<reference evidence="1" key="1">
    <citation type="journal article" date="2015" name="Nature">
        <title>Complex archaea that bridge the gap between prokaryotes and eukaryotes.</title>
        <authorList>
            <person name="Spang A."/>
            <person name="Saw J.H."/>
            <person name="Jorgensen S.L."/>
            <person name="Zaremba-Niedzwiedzka K."/>
            <person name="Martijn J."/>
            <person name="Lind A.E."/>
            <person name="van Eijk R."/>
            <person name="Schleper C."/>
            <person name="Guy L."/>
            <person name="Ettema T.J."/>
        </authorList>
    </citation>
    <scope>NUCLEOTIDE SEQUENCE</scope>
</reference>
<gene>
    <name evidence="1" type="ORF">LCGC14_0901880</name>
</gene>
<organism evidence="1">
    <name type="scientific">marine sediment metagenome</name>
    <dbReference type="NCBI Taxonomy" id="412755"/>
    <lineage>
        <taxon>unclassified sequences</taxon>
        <taxon>metagenomes</taxon>
        <taxon>ecological metagenomes</taxon>
    </lineage>
</organism>
<sequence length="84" mass="9064">MSENDGGPAFPHHEAQFLPDGTIKMLHEYGLCRPGMSLRDWFAGRAMQGIFANSSIDLTIGDHAELAYAVADAMIAEATRLAGE</sequence>
<dbReference type="AlphaFoldDB" id="A0A0F9P119"/>
<protein>
    <submittedName>
        <fullName evidence="1">Uncharacterized protein</fullName>
    </submittedName>
</protein>
<dbReference type="EMBL" id="LAZR01002943">
    <property type="protein sequence ID" value="KKN23754.1"/>
    <property type="molecule type" value="Genomic_DNA"/>
</dbReference>
<evidence type="ECO:0000313" key="1">
    <source>
        <dbReference type="EMBL" id="KKN23754.1"/>
    </source>
</evidence>